<keyword evidence="2" id="KW-1185">Reference proteome</keyword>
<accession>A0A0E0MX46</accession>
<proteinExistence type="predicted"/>
<dbReference type="Gramene" id="ORUFI01G19430.1">
    <property type="protein sequence ID" value="ORUFI01G19430.1"/>
    <property type="gene ID" value="ORUFI01G19430"/>
</dbReference>
<dbReference type="HOGENOM" id="CLU_1828466_0_0_1"/>
<reference evidence="2" key="1">
    <citation type="submission" date="2013-06" db="EMBL/GenBank/DDBJ databases">
        <authorList>
            <person name="Zhao Q."/>
        </authorList>
    </citation>
    <scope>NUCLEOTIDE SEQUENCE</scope>
    <source>
        <strain evidence="2">cv. W1943</strain>
    </source>
</reference>
<dbReference type="Proteomes" id="UP000008022">
    <property type="component" value="Unassembled WGS sequence"/>
</dbReference>
<evidence type="ECO:0000313" key="2">
    <source>
        <dbReference type="Proteomes" id="UP000008022"/>
    </source>
</evidence>
<evidence type="ECO:0000313" key="1">
    <source>
        <dbReference type="EnsemblPlants" id="ORUFI01G19430.1"/>
    </source>
</evidence>
<name>A0A0E0MX46_ORYRU</name>
<dbReference type="EnsemblPlants" id="ORUFI01G19430.1">
    <property type="protein sequence ID" value="ORUFI01G19430.1"/>
    <property type="gene ID" value="ORUFI01G19430"/>
</dbReference>
<dbReference type="AlphaFoldDB" id="A0A0E0MX46"/>
<reference evidence="1" key="2">
    <citation type="submission" date="2015-06" db="UniProtKB">
        <authorList>
            <consortium name="EnsemblPlants"/>
        </authorList>
    </citation>
    <scope>IDENTIFICATION</scope>
</reference>
<sequence length="141" mass="15770">MPRLPTAEALRPGDQGWRRDARRAVEALLLRWRVAAEPGGQLVEALCSVPLVAMQAALQEDWICPSVLRAWMIANLKQMTIQIIFWNPWLYVCKHTHATVELYTSPAPPPYRYTIRSDTGLLLASLEEGSSSLCSALLLSL</sequence>
<organism evidence="1 2">
    <name type="scientific">Oryza rufipogon</name>
    <name type="common">Brownbeard rice</name>
    <name type="synonym">Asian wild rice</name>
    <dbReference type="NCBI Taxonomy" id="4529"/>
    <lineage>
        <taxon>Eukaryota</taxon>
        <taxon>Viridiplantae</taxon>
        <taxon>Streptophyta</taxon>
        <taxon>Embryophyta</taxon>
        <taxon>Tracheophyta</taxon>
        <taxon>Spermatophyta</taxon>
        <taxon>Magnoliopsida</taxon>
        <taxon>Liliopsida</taxon>
        <taxon>Poales</taxon>
        <taxon>Poaceae</taxon>
        <taxon>BOP clade</taxon>
        <taxon>Oryzoideae</taxon>
        <taxon>Oryzeae</taxon>
        <taxon>Oryzinae</taxon>
        <taxon>Oryza</taxon>
    </lineage>
</organism>
<protein>
    <submittedName>
        <fullName evidence="1">Uncharacterized protein</fullName>
    </submittedName>
</protein>